<keyword evidence="2" id="KW-1185">Reference proteome</keyword>
<gene>
    <name evidence="1" type="ORF">SAMN05660862_0023</name>
</gene>
<dbReference type="RefSeq" id="WP_200811835.1">
    <property type="nucleotide sequence ID" value="NZ_FXAU01000010.1"/>
</dbReference>
<proteinExistence type="predicted"/>
<dbReference type="Proteomes" id="UP000192980">
    <property type="component" value="Unassembled WGS sequence"/>
</dbReference>
<dbReference type="AlphaFoldDB" id="A0A1X7LDW8"/>
<organism evidence="1 2">
    <name type="scientific">Sphingobacterium psychroaquaticum</name>
    <dbReference type="NCBI Taxonomy" id="561061"/>
    <lineage>
        <taxon>Bacteria</taxon>
        <taxon>Pseudomonadati</taxon>
        <taxon>Bacteroidota</taxon>
        <taxon>Sphingobacteriia</taxon>
        <taxon>Sphingobacteriales</taxon>
        <taxon>Sphingobacteriaceae</taxon>
        <taxon>Sphingobacterium</taxon>
    </lineage>
</organism>
<evidence type="ECO:0000313" key="1">
    <source>
        <dbReference type="EMBL" id="SMG51694.1"/>
    </source>
</evidence>
<name>A0A1X7LDW8_9SPHI</name>
<dbReference type="EMBL" id="FXAU01000010">
    <property type="protein sequence ID" value="SMG51694.1"/>
    <property type="molecule type" value="Genomic_DNA"/>
</dbReference>
<protein>
    <submittedName>
        <fullName evidence="1">Uncharacterized protein</fullName>
    </submittedName>
</protein>
<accession>A0A1X7LDW8</accession>
<sequence>MNISTHHIDSSGKSHNRNFRMSKLAFIKHLAIAGQAYSPSPQKLFRTIGMLLHYSHYMQSRAFNAGRFSEPPITLSDPTEKAQFSNLAGKAIADFLSKRIDNSLFTVNYESAMRIQGHKLKGQRPDLIAYTQNSIFAIEAKGRHQPNSGNMTVHKAQSQTGPIPVNFSIACVSYNLFNNVACNYHDPFIDNIEYDNTSLGILSRNYYKDILEFLNSDGFDFEETEIQ</sequence>
<evidence type="ECO:0000313" key="2">
    <source>
        <dbReference type="Proteomes" id="UP000192980"/>
    </source>
</evidence>
<reference evidence="1 2" key="1">
    <citation type="submission" date="2017-04" db="EMBL/GenBank/DDBJ databases">
        <authorList>
            <person name="Afonso C.L."/>
            <person name="Miller P.J."/>
            <person name="Scott M.A."/>
            <person name="Spackman E."/>
            <person name="Goraichik I."/>
            <person name="Dimitrov K.M."/>
            <person name="Suarez D.L."/>
            <person name="Swayne D.E."/>
        </authorList>
    </citation>
    <scope>NUCLEOTIDE SEQUENCE [LARGE SCALE GENOMIC DNA]</scope>
    <source>
        <strain evidence="1 2">DSM 22418</strain>
    </source>
</reference>